<feature type="transmembrane region" description="Helical" evidence="2">
    <location>
        <begin position="12"/>
        <end position="29"/>
    </location>
</feature>
<dbReference type="Proteomes" id="UP001428290">
    <property type="component" value="Unassembled WGS sequence"/>
</dbReference>
<keyword evidence="2" id="KW-1133">Transmembrane helix</keyword>
<protein>
    <submittedName>
        <fullName evidence="3">Uncharacterized protein</fullName>
    </submittedName>
</protein>
<feature type="region of interest" description="Disordered" evidence="1">
    <location>
        <begin position="685"/>
        <end position="882"/>
    </location>
</feature>
<reference evidence="3 4" key="1">
    <citation type="submission" date="2024-02" db="EMBL/GenBank/DDBJ databases">
        <title>Herpetosiphon gulosus NBRC 112829.</title>
        <authorList>
            <person name="Ichikawa N."/>
            <person name="Katano-Makiyama Y."/>
            <person name="Hidaka K."/>
        </authorList>
    </citation>
    <scope>NUCLEOTIDE SEQUENCE [LARGE SCALE GENOMIC DNA]</scope>
    <source>
        <strain evidence="3 4">NBRC 112829</strain>
    </source>
</reference>
<feature type="compositionally biased region" description="Low complexity" evidence="1">
    <location>
        <begin position="577"/>
        <end position="587"/>
    </location>
</feature>
<name>A0ABP9X953_9CHLR</name>
<evidence type="ECO:0000256" key="1">
    <source>
        <dbReference type="SAM" id="MobiDB-lite"/>
    </source>
</evidence>
<feature type="compositionally biased region" description="Polar residues" evidence="1">
    <location>
        <begin position="463"/>
        <end position="487"/>
    </location>
</feature>
<evidence type="ECO:0000256" key="2">
    <source>
        <dbReference type="SAM" id="Phobius"/>
    </source>
</evidence>
<dbReference type="RefSeq" id="WP_345724570.1">
    <property type="nucleotide sequence ID" value="NZ_BAABRU010000028.1"/>
</dbReference>
<feature type="region of interest" description="Disordered" evidence="1">
    <location>
        <begin position="463"/>
        <end position="489"/>
    </location>
</feature>
<comment type="caution">
    <text evidence="3">The sequence shown here is derived from an EMBL/GenBank/DDBJ whole genome shotgun (WGS) entry which is preliminary data.</text>
</comment>
<keyword evidence="2" id="KW-0472">Membrane</keyword>
<gene>
    <name evidence="3" type="ORF">Hgul01_04805</name>
</gene>
<feature type="transmembrane region" description="Helical" evidence="2">
    <location>
        <begin position="372"/>
        <end position="391"/>
    </location>
</feature>
<keyword evidence="2" id="KW-0812">Transmembrane</keyword>
<feature type="compositionally biased region" description="Low complexity" evidence="1">
    <location>
        <begin position="652"/>
        <end position="663"/>
    </location>
</feature>
<accession>A0ABP9X953</accession>
<feature type="compositionally biased region" description="Polar residues" evidence="1">
    <location>
        <begin position="726"/>
        <end position="748"/>
    </location>
</feature>
<feature type="transmembrane region" description="Helical" evidence="2">
    <location>
        <begin position="343"/>
        <end position="366"/>
    </location>
</feature>
<feature type="transmembrane region" description="Helical" evidence="2">
    <location>
        <begin position="41"/>
        <end position="62"/>
    </location>
</feature>
<feature type="compositionally biased region" description="Polar residues" evidence="1">
    <location>
        <begin position="760"/>
        <end position="770"/>
    </location>
</feature>
<feature type="compositionally biased region" description="Low complexity" evidence="1">
    <location>
        <begin position="819"/>
        <end position="828"/>
    </location>
</feature>
<feature type="transmembrane region" description="Helical" evidence="2">
    <location>
        <begin position="74"/>
        <end position="94"/>
    </location>
</feature>
<feature type="transmembrane region" description="Helical" evidence="2">
    <location>
        <begin position="106"/>
        <end position="125"/>
    </location>
</feature>
<evidence type="ECO:0000313" key="4">
    <source>
        <dbReference type="Proteomes" id="UP001428290"/>
    </source>
</evidence>
<organism evidence="3 4">
    <name type="scientific">Herpetosiphon gulosus</name>
    <dbReference type="NCBI Taxonomy" id="1973496"/>
    <lineage>
        <taxon>Bacteria</taxon>
        <taxon>Bacillati</taxon>
        <taxon>Chloroflexota</taxon>
        <taxon>Chloroflexia</taxon>
        <taxon>Herpetosiphonales</taxon>
        <taxon>Herpetosiphonaceae</taxon>
        <taxon>Herpetosiphon</taxon>
    </lineage>
</organism>
<feature type="compositionally biased region" description="Low complexity" evidence="1">
    <location>
        <begin position="771"/>
        <end position="786"/>
    </location>
</feature>
<dbReference type="EMBL" id="BAABRU010000028">
    <property type="protein sequence ID" value="GAA5530981.1"/>
    <property type="molecule type" value="Genomic_DNA"/>
</dbReference>
<feature type="transmembrane region" description="Helical" evidence="2">
    <location>
        <begin position="279"/>
        <end position="302"/>
    </location>
</feature>
<keyword evidence="4" id="KW-1185">Reference proteome</keyword>
<evidence type="ECO:0000313" key="3">
    <source>
        <dbReference type="EMBL" id="GAA5530981.1"/>
    </source>
</evidence>
<proteinExistence type="predicted"/>
<sequence>MNDQLMDASNKGLLIDLMQYWVAMPAWWISRMLILLHEACAVVLGVVMAGALPNATVGFSGWVGPLTSALMGNWYSRALAIGMLGLGLTLMLMGSGFQLRLVQPRAFVRWSLIMVLLAIAAPSLYATTIQLVTQVPALIMPPIVETLPPITAAWITVGQDGNPVKPFDPANAAYARRAAVLAVPATASGCATHIASSTVCAHPMYTPMDAVLALWRTDRTSLISGVDGVNQTTPDGTVTVQFDGLPPDFAAMFYPDSTQPWYGGSFTSDPSGMQKRREALNTASSGTLHAVVGILAALATLMPTLAQALMTVCGALLFLLGIVVAPLGMLGNQRQWVAVVYRSFFQISGWQTVLAVGTNLATYLLFGTPTQVGIAMAYPTMLVVLPLFVWVQWRVLRFAMGLSWQGFAAVRTVVSREPLQRLLSDQPAAATEARVTATGHYTATADPAATQPTMAPSTLLRTTPMQESTATGSTAQAPSSTHTSSALPSLINPRGMVMRMQQATQRTVQRVQQLDHQIEVKEAAMLRTAEVRTDTQLDRTDQAITTMIGGKAIATGVTYVHENEVTPEWLFAPPPASTSARPTAQAPRSGQPSSAAPVARRDGDRSRMSSAAPRPTDAPTPELPTRPMPRTARPPATDLPPTQPLVSSAGRSATSEAATEGAALDAPSESNTAYPSIASIAHAPTPAPAIHATASTPPPALANRTQLDVPTPPTQELPAAAPLRSSVATPPTRAQTSAPRTPELTSNAARGPQRPPSPASSPTNGTGQSKSAAPTPVVTSTATSPSPAQPEAPTGQATPAVATATHAPMAEPAAPTVEQRTPQTPTRPARSRSRSRVGMPTEAQRNQLRIDITKEGQPAPSDPSPPAAAPLIAPRSEQRGRR</sequence>
<feature type="compositionally biased region" description="Low complexity" evidence="1">
    <location>
        <begin position="797"/>
        <end position="810"/>
    </location>
</feature>
<feature type="transmembrane region" description="Helical" evidence="2">
    <location>
        <begin position="308"/>
        <end position="331"/>
    </location>
</feature>
<feature type="compositionally biased region" description="Pro residues" evidence="1">
    <location>
        <begin position="616"/>
        <end position="627"/>
    </location>
</feature>
<feature type="compositionally biased region" description="Low complexity" evidence="1">
    <location>
        <begin position="685"/>
        <end position="695"/>
    </location>
</feature>
<feature type="region of interest" description="Disordered" evidence="1">
    <location>
        <begin position="570"/>
        <end position="671"/>
    </location>
</feature>